<keyword evidence="2" id="KW-0812">Transmembrane</keyword>
<keyword evidence="1" id="KW-0175">Coiled coil</keyword>
<keyword evidence="2" id="KW-0472">Membrane</keyword>
<feature type="transmembrane region" description="Helical" evidence="2">
    <location>
        <begin position="6"/>
        <end position="28"/>
    </location>
</feature>
<accession>H2J377</accession>
<evidence type="ECO:0000313" key="4">
    <source>
        <dbReference type="Proteomes" id="UP000007161"/>
    </source>
</evidence>
<sequence length="209" mass="24625">MITLIIFIWLIGLSIISLINLSLLISLWKKFNSFSITIDSSIEDQTNTLLARFQKITSSRLRALDNKIEILDQLIKDADEAYMKSFSMLTDLEKKTDELKRERTNLKIKQEKRRLAESSSPMKEKHIPKIDYQQREISIGYNRENIEKNYKTHVIEKEIEEEKSPEQILKEKIIEYYDKGMSIQEIAKMLDKGSGEIKLIINLYHKNKK</sequence>
<dbReference type="Pfam" id="PF19610">
    <property type="entry name" value="DUF6115"/>
    <property type="match status" value="1"/>
</dbReference>
<dbReference type="AlphaFoldDB" id="H2J377"/>
<organism evidence="3 4">
    <name type="scientific">Marinitoga piezophila (strain DSM 14283 / JCM 11233 / KA3)</name>
    <dbReference type="NCBI Taxonomy" id="443254"/>
    <lineage>
        <taxon>Bacteria</taxon>
        <taxon>Thermotogati</taxon>
        <taxon>Thermotogota</taxon>
        <taxon>Thermotogae</taxon>
        <taxon>Petrotogales</taxon>
        <taxon>Petrotogaceae</taxon>
        <taxon>Marinitoga</taxon>
    </lineage>
</organism>
<proteinExistence type="predicted"/>
<reference evidence="4" key="2">
    <citation type="submission" date="2012-01" db="EMBL/GenBank/DDBJ databases">
        <title>Complete sequence of chromosome of Marinitoga piezophila KA3.</title>
        <authorList>
            <person name="Lucas S."/>
            <person name="Han J."/>
            <person name="Lapidus A."/>
            <person name="Cheng J.-F."/>
            <person name="Goodwin L."/>
            <person name="Pitluck S."/>
            <person name="Peters L."/>
            <person name="Mikhailova N."/>
            <person name="Teshima H."/>
            <person name="Detter J.C."/>
            <person name="Han C."/>
            <person name="Tapia R."/>
            <person name="Land M."/>
            <person name="Hauser L."/>
            <person name="Kyrpides N."/>
            <person name="Ivanova N."/>
            <person name="Pagani I."/>
            <person name="Jebbar M."/>
            <person name="Vannier P."/>
            <person name="Oger P."/>
            <person name="Cario A."/>
            <person name="Bartlett D."/>
            <person name="Noll K.M."/>
            <person name="Woyke T."/>
        </authorList>
    </citation>
    <scope>NUCLEOTIDE SEQUENCE [LARGE SCALE GENOMIC DNA]</scope>
    <source>
        <strain evidence="4">DSM 14283 / JCM 11233 / KA3</strain>
    </source>
</reference>
<protein>
    <submittedName>
        <fullName evidence="3">Uncharacterized protein</fullName>
    </submittedName>
</protein>
<dbReference type="KEGG" id="mpz:Marpi_0139"/>
<name>H2J377_MARPK</name>
<reference evidence="3 4" key="1">
    <citation type="journal article" date="2012" name="J. Bacteriol.">
        <title>Complete Genome Sequence of the Thermophilic, Piezophilic, Heterotrophic Bacterium Marinitoga piezophila KA3.</title>
        <authorList>
            <person name="Lucas S."/>
            <person name="Han J."/>
            <person name="Lapidus A."/>
            <person name="Cheng J.F."/>
            <person name="Goodwin L.A."/>
            <person name="Pitluck S."/>
            <person name="Peters L."/>
            <person name="Mikhailova N."/>
            <person name="Teshima H."/>
            <person name="Detter J.C."/>
            <person name="Han C."/>
            <person name="Tapia R."/>
            <person name="Land M."/>
            <person name="Hauser L."/>
            <person name="Kyrpides N.C."/>
            <person name="Ivanova N."/>
            <person name="Pagani I."/>
            <person name="Vannier P."/>
            <person name="Oger P."/>
            <person name="Bartlett D.H."/>
            <person name="Noll K.M."/>
            <person name="Woyke T."/>
            <person name="Jebbar M."/>
        </authorList>
    </citation>
    <scope>NUCLEOTIDE SEQUENCE [LARGE SCALE GENOMIC DNA]</scope>
    <source>
        <strain evidence="4">DSM 14283 / JCM 11233 / KA3</strain>
    </source>
</reference>
<keyword evidence="2" id="KW-1133">Transmembrane helix</keyword>
<evidence type="ECO:0000256" key="1">
    <source>
        <dbReference type="SAM" id="Coils"/>
    </source>
</evidence>
<dbReference type="RefSeq" id="WP_014295667.1">
    <property type="nucleotide sequence ID" value="NC_016751.1"/>
</dbReference>
<feature type="coiled-coil region" evidence="1">
    <location>
        <begin position="61"/>
        <end position="112"/>
    </location>
</feature>
<dbReference type="InterPro" id="IPR046118">
    <property type="entry name" value="DUF6115"/>
</dbReference>
<dbReference type="HOGENOM" id="CLU_1314194_0_0_0"/>
<gene>
    <name evidence="3" type="ordered locus">Marpi_0139</name>
</gene>
<evidence type="ECO:0000256" key="2">
    <source>
        <dbReference type="SAM" id="Phobius"/>
    </source>
</evidence>
<evidence type="ECO:0000313" key="3">
    <source>
        <dbReference type="EMBL" id="AEX84595.1"/>
    </source>
</evidence>
<dbReference type="EMBL" id="CP003257">
    <property type="protein sequence ID" value="AEX84595.1"/>
    <property type="molecule type" value="Genomic_DNA"/>
</dbReference>
<dbReference type="STRING" id="443254.Marpi_0139"/>
<dbReference type="Proteomes" id="UP000007161">
    <property type="component" value="Chromosome"/>
</dbReference>
<keyword evidence="4" id="KW-1185">Reference proteome</keyword>
<dbReference type="OrthoDB" id="49273at2"/>